<feature type="transmembrane region" description="Helical" evidence="11">
    <location>
        <begin position="7"/>
        <end position="25"/>
    </location>
</feature>
<keyword evidence="13" id="KW-1185">Reference proteome</keyword>
<keyword evidence="7 11" id="KW-1133">Transmembrane helix</keyword>
<comment type="caution">
    <text evidence="12">The sequence shown here is derived from an EMBL/GenBank/DDBJ whole genome shotgun (WGS) entry which is preliminary data.</text>
</comment>
<evidence type="ECO:0000313" key="13">
    <source>
        <dbReference type="Proteomes" id="UP000237752"/>
    </source>
</evidence>
<evidence type="ECO:0000256" key="8">
    <source>
        <dbReference type="ARBA" id="ARBA00023136"/>
    </source>
</evidence>
<comment type="catalytic activity">
    <reaction evidence="9 10">
        <text>4 Fe(II)-[cytochrome c] + O2 + 8 H(+)(in) = 4 Fe(III)-[cytochrome c] + 2 H2O + 4 H(+)(out)</text>
        <dbReference type="Rhea" id="RHEA:11436"/>
        <dbReference type="Rhea" id="RHEA-COMP:10350"/>
        <dbReference type="Rhea" id="RHEA-COMP:14399"/>
        <dbReference type="ChEBI" id="CHEBI:15377"/>
        <dbReference type="ChEBI" id="CHEBI:15378"/>
        <dbReference type="ChEBI" id="CHEBI:15379"/>
        <dbReference type="ChEBI" id="CHEBI:29033"/>
        <dbReference type="ChEBI" id="CHEBI:29034"/>
        <dbReference type="EC" id="7.1.1.9"/>
    </reaction>
</comment>
<sequence>MKFESILFTGCAVFFAIVAIVYAIFSDGEAVGIAALFLSGGLCLIIGGYFTFIARRIDLRPEDRSDGEIHEGAGELGFFSPGSYWPFGIALSAMMTGFGLAFWFPWLIGVGIIAIIVSAGGLLFEYYTGQNANAH</sequence>
<evidence type="ECO:0000256" key="11">
    <source>
        <dbReference type="SAM" id="Phobius"/>
    </source>
</evidence>
<dbReference type="InterPro" id="IPR021050">
    <property type="entry name" value="Cyt_c_oxidase_su4_actinobac"/>
</dbReference>
<keyword evidence="4 10" id="KW-1003">Cell membrane</keyword>
<organism evidence="12 13">
    <name type="scientific">Antricoccus suffuscus</name>
    <dbReference type="NCBI Taxonomy" id="1629062"/>
    <lineage>
        <taxon>Bacteria</taxon>
        <taxon>Bacillati</taxon>
        <taxon>Actinomycetota</taxon>
        <taxon>Actinomycetes</taxon>
        <taxon>Geodermatophilales</taxon>
        <taxon>Antricoccaceae</taxon>
        <taxon>Antricoccus</taxon>
    </lineage>
</organism>
<dbReference type="Proteomes" id="UP000237752">
    <property type="component" value="Unassembled WGS sequence"/>
</dbReference>
<evidence type="ECO:0000313" key="12">
    <source>
        <dbReference type="EMBL" id="PRZ41353.1"/>
    </source>
</evidence>
<dbReference type="EMBL" id="PVUE01000010">
    <property type="protein sequence ID" value="PRZ41353.1"/>
    <property type="molecule type" value="Genomic_DNA"/>
</dbReference>
<evidence type="ECO:0000256" key="3">
    <source>
        <dbReference type="ARBA" id="ARBA00006870"/>
    </source>
</evidence>
<keyword evidence="6 10" id="KW-1278">Translocase</keyword>
<dbReference type="RefSeq" id="WP_106349431.1">
    <property type="nucleotide sequence ID" value="NZ_PVUE01000010.1"/>
</dbReference>
<feature type="transmembrane region" description="Helical" evidence="11">
    <location>
        <begin position="84"/>
        <end position="104"/>
    </location>
</feature>
<feature type="transmembrane region" description="Helical" evidence="11">
    <location>
        <begin position="110"/>
        <end position="128"/>
    </location>
</feature>
<dbReference type="EC" id="7.1.1.9" evidence="10"/>
<protein>
    <recommendedName>
        <fullName evidence="10">Cytochrome c oxidase polypeptide 4</fullName>
        <ecNumber evidence="10">7.1.1.9</ecNumber>
    </recommendedName>
    <alternativeName>
        <fullName evidence="10">Cytochrome aa3 subunit 4</fullName>
    </alternativeName>
    <alternativeName>
        <fullName evidence="10">Cytochrome c oxidase polypeptide IV</fullName>
    </alternativeName>
</protein>
<comment type="function">
    <text evidence="1 10">Part of cytochrome c oxidase, its function is unknown.</text>
</comment>
<evidence type="ECO:0000256" key="10">
    <source>
        <dbReference type="PIRNR" id="PIRNR017385"/>
    </source>
</evidence>
<evidence type="ECO:0000256" key="9">
    <source>
        <dbReference type="ARBA" id="ARBA00047816"/>
    </source>
</evidence>
<name>A0A2T0ZYE3_9ACTN</name>
<evidence type="ECO:0000256" key="2">
    <source>
        <dbReference type="ARBA" id="ARBA00004651"/>
    </source>
</evidence>
<comment type="subcellular location">
    <subcellularLocation>
        <location evidence="2">Cell membrane</location>
        <topology evidence="2">Multi-pass membrane protein</topology>
    </subcellularLocation>
</comment>
<evidence type="ECO:0000256" key="1">
    <source>
        <dbReference type="ARBA" id="ARBA00002536"/>
    </source>
</evidence>
<feature type="transmembrane region" description="Helical" evidence="11">
    <location>
        <begin position="31"/>
        <end position="54"/>
    </location>
</feature>
<dbReference type="AlphaFoldDB" id="A0A2T0ZYE3"/>
<comment type="subunit">
    <text evidence="10">Associates with subunits I, II and III to form cytochrome c oxidase.</text>
</comment>
<dbReference type="PIRSF" id="PIRSF017385">
    <property type="entry name" value="CtaF"/>
    <property type="match status" value="1"/>
</dbReference>
<evidence type="ECO:0000256" key="7">
    <source>
        <dbReference type="ARBA" id="ARBA00022989"/>
    </source>
</evidence>
<evidence type="ECO:0000256" key="6">
    <source>
        <dbReference type="ARBA" id="ARBA00022967"/>
    </source>
</evidence>
<keyword evidence="8 10" id="KW-0472">Membrane</keyword>
<dbReference type="OrthoDB" id="5244617at2"/>
<dbReference type="GO" id="GO:0004129">
    <property type="term" value="F:cytochrome-c oxidase activity"/>
    <property type="evidence" value="ECO:0007669"/>
    <property type="project" value="UniProtKB-EC"/>
</dbReference>
<dbReference type="Pfam" id="PF12270">
    <property type="entry name" value="Cyt_c_ox_IV"/>
    <property type="match status" value="1"/>
</dbReference>
<gene>
    <name evidence="12" type="ORF">CLV47_11080</name>
</gene>
<proteinExistence type="inferred from homology"/>
<evidence type="ECO:0000256" key="5">
    <source>
        <dbReference type="ARBA" id="ARBA00022692"/>
    </source>
</evidence>
<evidence type="ECO:0000256" key="4">
    <source>
        <dbReference type="ARBA" id="ARBA00022475"/>
    </source>
</evidence>
<accession>A0A2T0ZYE3</accession>
<dbReference type="GO" id="GO:0005886">
    <property type="term" value="C:plasma membrane"/>
    <property type="evidence" value="ECO:0007669"/>
    <property type="project" value="UniProtKB-SubCell"/>
</dbReference>
<comment type="similarity">
    <text evidence="3 10">Belongs to the cytochrome c oxidase bacterial subunit CtaF family.</text>
</comment>
<keyword evidence="5 11" id="KW-0812">Transmembrane</keyword>
<reference evidence="12 13" key="1">
    <citation type="submission" date="2018-03" db="EMBL/GenBank/DDBJ databases">
        <title>Genomic Encyclopedia of Archaeal and Bacterial Type Strains, Phase II (KMG-II): from individual species to whole genera.</title>
        <authorList>
            <person name="Goeker M."/>
        </authorList>
    </citation>
    <scope>NUCLEOTIDE SEQUENCE [LARGE SCALE GENOMIC DNA]</scope>
    <source>
        <strain evidence="12 13">DSM 100065</strain>
    </source>
</reference>
<dbReference type="GO" id="GO:0022900">
    <property type="term" value="P:electron transport chain"/>
    <property type="evidence" value="ECO:0007669"/>
    <property type="project" value="InterPro"/>
</dbReference>